<evidence type="ECO:0000313" key="3">
    <source>
        <dbReference type="Proteomes" id="UP001317259"/>
    </source>
</evidence>
<proteinExistence type="predicted"/>
<feature type="domain" description="N-acetyltransferase" evidence="1">
    <location>
        <begin position="6"/>
        <end position="175"/>
    </location>
</feature>
<name>A0ABT0G7P0_9ACTN</name>
<dbReference type="RefSeq" id="WP_242381328.1">
    <property type="nucleotide sequence ID" value="NZ_JAKRKC020000002.1"/>
</dbReference>
<organism evidence="2 3">
    <name type="scientific">Actinomadura luzonensis</name>
    <dbReference type="NCBI Taxonomy" id="2805427"/>
    <lineage>
        <taxon>Bacteria</taxon>
        <taxon>Bacillati</taxon>
        <taxon>Actinomycetota</taxon>
        <taxon>Actinomycetes</taxon>
        <taxon>Streptosporangiales</taxon>
        <taxon>Thermomonosporaceae</taxon>
        <taxon>Actinomadura</taxon>
    </lineage>
</organism>
<reference evidence="2 3" key="1">
    <citation type="submission" date="2022-04" db="EMBL/GenBank/DDBJ databases">
        <title>Genome draft of Actinomadura sp. ATCC 31491.</title>
        <authorList>
            <person name="Shi X."/>
            <person name="Du Y."/>
        </authorList>
    </citation>
    <scope>NUCLEOTIDE SEQUENCE [LARGE SCALE GENOMIC DNA]</scope>
    <source>
        <strain evidence="2 3">ATCC 31491</strain>
    </source>
</reference>
<evidence type="ECO:0000313" key="2">
    <source>
        <dbReference type="EMBL" id="MCK2220597.1"/>
    </source>
</evidence>
<protein>
    <submittedName>
        <fullName evidence="2">GNAT family N-acetyltransferase</fullName>
    </submittedName>
</protein>
<dbReference type="PROSITE" id="PS51186">
    <property type="entry name" value="GNAT"/>
    <property type="match status" value="1"/>
</dbReference>
<dbReference type="EMBL" id="JAKRKC020000002">
    <property type="protein sequence ID" value="MCK2220597.1"/>
    <property type="molecule type" value="Genomic_DNA"/>
</dbReference>
<dbReference type="SUPFAM" id="SSF55729">
    <property type="entry name" value="Acyl-CoA N-acyltransferases (Nat)"/>
    <property type="match status" value="1"/>
</dbReference>
<sequence length="177" mass="20085">METERLILRRWRAEDREPFAAMNADPEVMEHFPAPLTREESDLLVDRIEQHFDERGYSLWALEVIGTGEFVGFTGLSYQTFDAPFLPAVEIGWRLARPAWGHGYATEAARRVVAFAFEEAGLDDLISMTAASNLRSQAVMRRLGMTRDPAEDFDHPKVPPDSPVLRHVLYRLKAGSP</sequence>
<dbReference type="Proteomes" id="UP001317259">
    <property type="component" value="Unassembled WGS sequence"/>
</dbReference>
<dbReference type="InterPro" id="IPR016181">
    <property type="entry name" value="Acyl_CoA_acyltransferase"/>
</dbReference>
<dbReference type="PANTHER" id="PTHR43792:SF1">
    <property type="entry name" value="N-ACETYLTRANSFERASE DOMAIN-CONTAINING PROTEIN"/>
    <property type="match status" value="1"/>
</dbReference>
<keyword evidence="3" id="KW-1185">Reference proteome</keyword>
<evidence type="ECO:0000259" key="1">
    <source>
        <dbReference type="PROSITE" id="PS51186"/>
    </source>
</evidence>
<dbReference type="PANTHER" id="PTHR43792">
    <property type="entry name" value="GNAT FAMILY, PUTATIVE (AFU_ORTHOLOGUE AFUA_3G00765)-RELATED-RELATED"/>
    <property type="match status" value="1"/>
</dbReference>
<gene>
    <name evidence="2" type="ORF">MF672_043370</name>
</gene>
<dbReference type="Pfam" id="PF13302">
    <property type="entry name" value="Acetyltransf_3"/>
    <property type="match status" value="1"/>
</dbReference>
<dbReference type="Gene3D" id="3.40.630.30">
    <property type="match status" value="1"/>
</dbReference>
<dbReference type="InterPro" id="IPR051531">
    <property type="entry name" value="N-acetyltransferase"/>
</dbReference>
<comment type="caution">
    <text evidence="2">The sequence shown here is derived from an EMBL/GenBank/DDBJ whole genome shotgun (WGS) entry which is preliminary data.</text>
</comment>
<dbReference type="InterPro" id="IPR000182">
    <property type="entry name" value="GNAT_dom"/>
</dbReference>
<accession>A0ABT0G7P0</accession>